<evidence type="ECO:0000256" key="2">
    <source>
        <dbReference type="SAM" id="Phobius"/>
    </source>
</evidence>
<protein>
    <submittedName>
        <fullName evidence="3">Uncharacterized protein</fullName>
    </submittedName>
</protein>
<evidence type="ECO:0000313" key="4">
    <source>
        <dbReference type="Proteomes" id="UP000238274"/>
    </source>
</evidence>
<accession>A0A2S4WGY0</accession>
<dbReference type="Proteomes" id="UP000238274">
    <property type="component" value="Unassembled WGS sequence"/>
</dbReference>
<comment type="caution">
    <text evidence="3">The sequence shown here is derived from an EMBL/GenBank/DDBJ whole genome shotgun (WGS) entry which is preliminary data.</text>
</comment>
<feature type="compositionally biased region" description="Low complexity" evidence="1">
    <location>
        <begin position="74"/>
        <end position="84"/>
    </location>
</feature>
<reference evidence="4" key="2">
    <citation type="journal article" date="2018" name="BMC Genomics">
        <title>Genomic insights into host adaptation between the wheat stripe rust pathogen (Puccinia striiformis f. sp. tritici) and the barley stripe rust pathogen (Puccinia striiformis f. sp. hordei).</title>
        <authorList>
            <person name="Xia C."/>
            <person name="Wang M."/>
            <person name="Yin C."/>
            <person name="Cornejo O.E."/>
            <person name="Hulbert S.H."/>
            <person name="Chen X."/>
        </authorList>
    </citation>
    <scope>NUCLEOTIDE SEQUENCE [LARGE SCALE GENOMIC DNA]</scope>
    <source>
        <strain evidence="4">93TX-2</strain>
    </source>
</reference>
<dbReference type="VEuPathDB" id="FungiDB:PSTT_06724"/>
<keyword evidence="2" id="KW-1133">Transmembrane helix</keyword>
<reference evidence="3 4" key="1">
    <citation type="submission" date="2017-12" db="EMBL/GenBank/DDBJ databases">
        <title>Gene loss provides genomic basis for host adaptation in cereal stripe rust fungi.</title>
        <authorList>
            <person name="Xia C."/>
        </authorList>
    </citation>
    <scope>NUCLEOTIDE SEQUENCE [LARGE SCALE GENOMIC DNA]</scope>
    <source>
        <strain evidence="3 4">93TX-2</strain>
    </source>
</reference>
<evidence type="ECO:0000313" key="3">
    <source>
        <dbReference type="EMBL" id="POW21055.1"/>
    </source>
</evidence>
<sequence length="203" mass="22650">MASKSCGTTTATFGAAPIRSGFRTSLALALTSGLGLYFYFYSHRPVPHETARLPVGESVKEFHTWTEGMRRPGSSTSASSHTAALISKDDVPPVGVPDMNTTYTPSQLMSLPILHHTFEDPFDRRNGFKPLRPSQSPWSTDTESGLMLIDRLSRSRFPPADSNDPNRGSLPPPLPPWPSPRILQEKQNSLKNPFRKIYTWFKY</sequence>
<name>A0A2S4WGY0_9BASI</name>
<feature type="transmembrane region" description="Helical" evidence="2">
    <location>
        <begin position="21"/>
        <end position="40"/>
    </location>
</feature>
<gene>
    <name evidence="3" type="ORF">PSHT_02823</name>
</gene>
<feature type="region of interest" description="Disordered" evidence="1">
    <location>
        <begin position="155"/>
        <end position="181"/>
    </location>
</feature>
<dbReference type="OrthoDB" id="8118055at2759"/>
<proteinExistence type="predicted"/>
<keyword evidence="2" id="KW-0472">Membrane</keyword>
<reference evidence="4" key="3">
    <citation type="journal article" date="2018" name="Mol. Plant Microbe Interact.">
        <title>Genome sequence resources for the wheat stripe rust pathogen (Puccinia striiformis f. sp. tritici) and the barley stripe rust pathogen (Puccinia striiformis f. sp. hordei).</title>
        <authorList>
            <person name="Xia C."/>
            <person name="Wang M."/>
            <person name="Yin C."/>
            <person name="Cornejo O.E."/>
            <person name="Hulbert S.H."/>
            <person name="Chen X."/>
        </authorList>
    </citation>
    <scope>NUCLEOTIDE SEQUENCE [LARGE SCALE GENOMIC DNA]</scope>
    <source>
        <strain evidence="4">93TX-2</strain>
    </source>
</reference>
<dbReference type="EMBL" id="PKSM01000025">
    <property type="protein sequence ID" value="POW21055.1"/>
    <property type="molecule type" value="Genomic_DNA"/>
</dbReference>
<feature type="compositionally biased region" description="Pro residues" evidence="1">
    <location>
        <begin position="170"/>
        <end position="179"/>
    </location>
</feature>
<keyword evidence="4" id="KW-1185">Reference proteome</keyword>
<feature type="region of interest" description="Disordered" evidence="1">
    <location>
        <begin position="68"/>
        <end position="93"/>
    </location>
</feature>
<evidence type="ECO:0000256" key="1">
    <source>
        <dbReference type="SAM" id="MobiDB-lite"/>
    </source>
</evidence>
<organism evidence="3 4">
    <name type="scientific">Puccinia striiformis</name>
    <dbReference type="NCBI Taxonomy" id="27350"/>
    <lineage>
        <taxon>Eukaryota</taxon>
        <taxon>Fungi</taxon>
        <taxon>Dikarya</taxon>
        <taxon>Basidiomycota</taxon>
        <taxon>Pucciniomycotina</taxon>
        <taxon>Pucciniomycetes</taxon>
        <taxon>Pucciniales</taxon>
        <taxon>Pucciniaceae</taxon>
        <taxon>Puccinia</taxon>
    </lineage>
</organism>
<keyword evidence="2" id="KW-0812">Transmembrane</keyword>
<dbReference type="VEuPathDB" id="FungiDB:PSHT_02823"/>
<dbReference type="AlphaFoldDB" id="A0A2S4WGY0"/>